<reference evidence="5" key="2">
    <citation type="submission" date="2025-08" db="UniProtKB">
        <authorList>
            <consortium name="Ensembl"/>
        </authorList>
    </citation>
    <scope>IDENTIFICATION</scope>
</reference>
<evidence type="ECO:0000256" key="1">
    <source>
        <dbReference type="ARBA" id="ARBA00004123"/>
    </source>
</evidence>
<keyword evidence="6" id="KW-1185">Reference proteome</keyword>
<dbReference type="AlphaFoldDB" id="A0AAZ3PTY7"/>
<evidence type="ECO:0000313" key="6">
    <source>
        <dbReference type="Proteomes" id="UP000694402"/>
    </source>
</evidence>
<dbReference type="Pfam" id="PF15682">
    <property type="entry name" value="Mustang"/>
    <property type="match status" value="1"/>
</dbReference>
<accession>A0AAZ3PTY7</accession>
<dbReference type="InterPro" id="IPR031394">
    <property type="entry name" value="MUSTN1"/>
</dbReference>
<protein>
    <recommendedName>
        <fullName evidence="2">Musculoskeletal embryonic nuclear protein 1</fullName>
    </recommendedName>
</protein>
<gene>
    <name evidence="5" type="primary">mustn1a</name>
</gene>
<organism evidence="5 6">
    <name type="scientific">Oncorhynchus tshawytscha</name>
    <name type="common">Chinook salmon</name>
    <name type="synonym">Salmo tshawytscha</name>
    <dbReference type="NCBI Taxonomy" id="74940"/>
    <lineage>
        <taxon>Eukaryota</taxon>
        <taxon>Metazoa</taxon>
        <taxon>Chordata</taxon>
        <taxon>Craniata</taxon>
        <taxon>Vertebrata</taxon>
        <taxon>Euteleostomi</taxon>
        <taxon>Actinopterygii</taxon>
        <taxon>Neopterygii</taxon>
        <taxon>Teleostei</taxon>
        <taxon>Protacanthopterygii</taxon>
        <taxon>Salmoniformes</taxon>
        <taxon>Salmonidae</taxon>
        <taxon>Salmoninae</taxon>
        <taxon>Oncorhynchus</taxon>
    </lineage>
</organism>
<proteinExistence type="inferred from homology"/>
<sequence length="112" mass="12442">HDLTETCLESSCLVNLLENSTWELFFSIPILPSLLLQPEEGEEGQLKRPEVSEEDLIGAKDKLSFKGKLKGKTIEVMDECERAGKVAPSVFSGVRSGRETAINKPQARQIKK</sequence>
<dbReference type="GO" id="GO:0035988">
    <property type="term" value="P:chondrocyte proliferation"/>
    <property type="evidence" value="ECO:0007669"/>
    <property type="project" value="InterPro"/>
</dbReference>
<comment type="subcellular location">
    <subcellularLocation>
        <location evidence="1">Nucleus</location>
    </subcellularLocation>
</comment>
<evidence type="ECO:0000256" key="3">
    <source>
        <dbReference type="ARBA" id="ARBA00023242"/>
    </source>
</evidence>
<evidence type="ECO:0000313" key="5">
    <source>
        <dbReference type="Ensembl" id="ENSOTSP00005120101.1"/>
    </source>
</evidence>
<name>A0AAZ3PTY7_ONCTS</name>
<dbReference type="GeneTree" id="ENSGT00940000153920"/>
<keyword evidence="3" id="KW-0539">Nucleus</keyword>
<evidence type="ECO:0000256" key="4">
    <source>
        <dbReference type="ARBA" id="ARBA00044950"/>
    </source>
</evidence>
<dbReference type="Proteomes" id="UP000694402">
    <property type="component" value="Unassembled WGS sequence"/>
</dbReference>
<dbReference type="GO" id="GO:0042246">
    <property type="term" value="P:tissue regeneration"/>
    <property type="evidence" value="ECO:0007669"/>
    <property type="project" value="InterPro"/>
</dbReference>
<reference evidence="5" key="3">
    <citation type="submission" date="2025-09" db="UniProtKB">
        <authorList>
            <consortium name="Ensembl"/>
        </authorList>
    </citation>
    <scope>IDENTIFICATION</scope>
</reference>
<dbReference type="GO" id="GO:0002062">
    <property type="term" value="P:chondrocyte differentiation"/>
    <property type="evidence" value="ECO:0007669"/>
    <property type="project" value="InterPro"/>
</dbReference>
<dbReference type="Ensembl" id="ENSOTST00005115188.1">
    <property type="protein sequence ID" value="ENSOTSP00005120101.1"/>
    <property type="gene ID" value="ENSOTSG00005061259.1"/>
</dbReference>
<evidence type="ECO:0000256" key="2">
    <source>
        <dbReference type="ARBA" id="ARBA00018401"/>
    </source>
</evidence>
<comment type="similarity">
    <text evidence="4">Belongs to the MUSTN1 family.</text>
</comment>
<reference evidence="6" key="1">
    <citation type="journal article" date="2018" name="PLoS ONE">
        <title>Chinook salmon (Oncorhynchus tshawytscha) genome and transcriptome.</title>
        <authorList>
            <person name="Christensen K.A."/>
            <person name="Leong J.S."/>
            <person name="Sakhrani D."/>
            <person name="Biagi C.A."/>
            <person name="Minkley D.R."/>
            <person name="Withler R.E."/>
            <person name="Rondeau E.B."/>
            <person name="Koop B.F."/>
            <person name="Devlin R.H."/>
        </authorList>
    </citation>
    <scope>NUCLEOTIDE SEQUENCE [LARGE SCALE GENOMIC DNA]</scope>
</reference>
<dbReference type="GO" id="GO:0005634">
    <property type="term" value="C:nucleus"/>
    <property type="evidence" value="ECO:0007669"/>
    <property type="project" value="UniProtKB-SubCell"/>
</dbReference>